<dbReference type="RefSeq" id="WP_379532832.1">
    <property type="nucleotide sequence ID" value="NZ_JBHSBI010000024.1"/>
</dbReference>
<dbReference type="PANTHER" id="PTHR42781:SF4">
    <property type="entry name" value="SPERMIDINE_PUTRESCINE IMPORT ATP-BINDING PROTEIN POTA"/>
    <property type="match status" value="1"/>
</dbReference>
<keyword evidence="3 5" id="KW-0067">ATP-binding</keyword>
<keyword evidence="6" id="KW-1185">Reference proteome</keyword>
<dbReference type="PROSITE" id="PS00211">
    <property type="entry name" value="ABC_TRANSPORTER_1"/>
    <property type="match status" value="1"/>
</dbReference>
<dbReference type="SUPFAM" id="SSF50331">
    <property type="entry name" value="MOP-like"/>
    <property type="match status" value="1"/>
</dbReference>
<evidence type="ECO:0000256" key="3">
    <source>
        <dbReference type="ARBA" id="ARBA00022840"/>
    </source>
</evidence>
<keyword evidence="2" id="KW-0547">Nucleotide-binding</keyword>
<dbReference type="EMBL" id="JBHSBI010000024">
    <property type="protein sequence ID" value="MFC4012945.1"/>
    <property type="molecule type" value="Genomic_DNA"/>
</dbReference>
<protein>
    <submittedName>
        <fullName evidence="5">ABC transporter ATP-binding protein</fullName>
    </submittedName>
</protein>
<dbReference type="InterPro" id="IPR027417">
    <property type="entry name" value="P-loop_NTPase"/>
</dbReference>
<dbReference type="Pfam" id="PF00005">
    <property type="entry name" value="ABC_tran"/>
    <property type="match status" value="1"/>
</dbReference>
<feature type="domain" description="ABC transporter" evidence="4">
    <location>
        <begin position="7"/>
        <end position="239"/>
    </location>
</feature>
<evidence type="ECO:0000313" key="5">
    <source>
        <dbReference type="EMBL" id="MFC4012945.1"/>
    </source>
</evidence>
<accession>A0ABV8GIV9</accession>
<proteinExistence type="predicted"/>
<dbReference type="GO" id="GO:0005524">
    <property type="term" value="F:ATP binding"/>
    <property type="evidence" value="ECO:0007669"/>
    <property type="project" value="UniProtKB-KW"/>
</dbReference>
<evidence type="ECO:0000256" key="1">
    <source>
        <dbReference type="ARBA" id="ARBA00022448"/>
    </source>
</evidence>
<dbReference type="Pfam" id="PF08402">
    <property type="entry name" value="TOBE_2"/>
    <property type="match status" value="1"/>
</dbReference>
<dbReference type="SUPFAM" id="SSF52540">
    <property type="entry name" value="P-loop containing nucleoside triphosphate hydrolases"/>
    <property type="match status" value="1"/>
</dbReference>
<sequence>MADDSYLRIHGLNKTYPGTRRPAVAGIDLSLAKGELLALLGPSGCGKTTTLRMIAGLIEPTAGRIEVAGRDVTRVPVHKRGMGMVFQSFALFPHLDVAENVAFGLRLRRIGSAERRRRVAEVLERVELSAFARRRVAQLSGGQQQRVALARALVVDPTLLLLDEPLSALDAKLRESLRTQIREIQRASGTTSVFVTHDQDEALSMADKVAVMHEGAVVQFGPPEEIYQAPATVFAATFIGRANLFTGTLGQDGVLDADGLGRIPVAPTTVAPGKVSAMLRPQLVKVRESDGVPRDGAFPGEVVSTSYTGDLISYRIDVSGRTVDAERSSAGATILAPGTPVEVSWDAADVRVLEG</sequence>
<dbReference type="PANTHER" id="PTHR42781">
    <property type="entry name" value="SPERMIDINE/PUTRESCINE IMPORT ATP-BINDING PROTEIN POTA"/>
    <property type="match status" value="1"/>
</dbReference>
<dbReference type="InterPro" id="IPR050093">
    <property type="entry name" value="ABC_SmlMolc_Importer"/>
</dbReference>
<gene>
    <name evidence="5" type="ORF">ACFOY2_37355</name>
</gene>
<dbReference type="InterPro" id="IPR017871">
    <property type="entry name" value="ABC_transporter-like_CS"/>
</dbReference>
<evidence type="ECO:0000313" key="6">
    <source>
        <dbReference type="Proteomes" id="UP001595851"/>
    </source>
</evidence>
<dbReference type="PROSITE" id="PS50893">
    <property type="entry name" value="ABC_TRANSPORTER_2"/>
    <property type="match status" value="1"/>
</dbReference>
<dbReference type="InterPro" id="IPR003439">
    <property type="entry name" value="ABC_transporter-like_ATP-bd"/>
</dbReference>
<dbReference type="InterPro" id="IPR013611">
    <property type="entry name" value="Transp-assoc_OB_typ2"/>
</dbReference>
<organism evidence="5 6">
    <name type="scientific">Nonomuraea purpurea</name>
    <dbReference type="NCBI Taxonomy" id="1849276"/>
    <lineage>
        <taxon>Bacteria</taxon>
        <taxon>Bacillati</taxon>
        <taxon>Actinomycetota</taxon>
        <taxon>Actinomycetes</taxon>
        <taxon>Streptosporangiales</taxon>
        <taxon>Streptosporangiaceae</taxon>
        <taxon>Nonomuraea</taxon>
    </lineage>
</organism>
<name>A0ABV8GIV9_9ACTN</name>
<keyword evidence="1" id="KW-0813">Transport</keyword>
<evidence type="ECO:0000259" key="4">
    <source>
        <dbReference type="PROSITE" id="PS50893"/>
    </source>
</evidence>
<reference evidence="6" key="1">
    <citation type="journal article" date="2019" name="Int. J. Syst. Evol. Microbiol.">
        <title>The Global Catalogue of Microorganisms (GCM) 10K type strain sequencing project: providing services to taxonomists for standard genome sequencing and annotation.</title>
        <authorList>
            <consortium name="The Broad Institute Genomics Platform"/>
            <consortium name="The Broad Institute Genome Sequencing Center for Infectious Disease"/>
            <person name="Wu L."/>
            <person name="Ma J."/>
        </authorList>
    </citation>
    <scope>NUCLEOTIDE SEQUENCE [LARGE SCALE GENOMIC DNA]</scope>
    <source>
        <strain evidence="6">TBRC 1276</strain>
    </source>
</reference>
<dbReference type="SMART" id="SM00382">
    <property type="entry name" value="AAA"/>
    <property type="match status" value="1"/>
</dbReference>
<dbReference type="InterPro" id="IPR003593">
    <property type="entry name" value="AAA+_ATPase"/>
</dbReference>
<dbReference type="Proteomes" id="UP001595851">
    <property type="component" value="Unassembled WGS sequence"/>
</dbReference>
<comment type="caution">
    <text evidence="5">The sequence shown here is derived from an EMBL/GenBank/DDBJ whole genome shotgun (WGS) entry which is preliminary data.</text>
</comment>
<dbReference type="Gene3D" id="3.40.50.300">
    <property type="entry name" value="P-loop containing nucleotide triphosphate hydrolases"/>
    <property type="match status" value="1"/>
</dbReference>
<evidence type="ECO:0000256" key="2">
    <source>
        <dbReference type="ARBA" id="ARBA00022741"/>
    </source>
</evidence>
<dbReference type="InterPro" id="IPR008995">
    <property type="entry name" value="Mo/tungstate-bd_C_term_dom"/>
</dbReference>
<dbReference type="Gene3D" id="2.40.50.100">
    <property type="match status" value="1"/>
</dbReference>